<comment type="caution">
    <text evidence="1">The sequence shown here is derived from an EMBL/GenBank/DDBJ whole genome shotgun (WGS) entry which is preliminary data.</text>
</comment>
<keyword evidence="2" id="KW-1185">Reference proteome</keyword>
<evidence type="ECO:0000313" key="1">
    <source>
        <dbReference type="EMBL" id="KAF5390152.1"/>
    </source>
</evidence>
<accession>A0A8H5HVA9</accession>
<proteinExistence type="predicted"/>
<protein>
    <submittedName>
        <fullName evidence="1">Uncharacterized protein</fullName>
    </submittedName>
</protein>
<sequence length="441" mass="48485">MALHANDLLDKLQLSDDPTHPAQIALRTYGLALFLSLGPSSIPFIVSFLTGRHSHKTSLSAFRRVLRRECGYDGFAFAITLGVGGGATLKRAWDNNAKHNPWISSLDRRLGLSPSQKSFIANFFSSSFSILLLQAGRRRSQSLRNIPRPGAIPIPYTYTPSNSSAVPSKSPSPTLDLTLLVLVRALDSALQSLILKFSDGPEFGKDSPSEVDAKHKRYNAKVTLLTTRLDAFVFWACSARIMWCFFYEPERLPSTYVKWIRTLADVDSRLLRTLRFLRNGEWTYSRGSLKHSTLLTTYAQDLGYPSIWGDPSSLPALGGSQANEAWKILGVTSRKNLGGVPCELVHGSAGSGLSLASSCTANAGIRGFRAFFEAMIIYLPAHFLPILITRPQVLLRPHRILKTLFSTVRSAAFLSSFISSFWLSYRMTSGTGLGAAFSQGA</sequence>
<dbReference type="PANTHER" id="PTHR12459:SF15">
    <property type="entry name" value="TRANSMEMBRANE PROTEIN 135"/>
    <property type="match status" value="1"/>
</dbReference>
<dbReference type="Proteomes" id="UP000518752">
    <property type="component" value="Unassembled WGS sequence"/>
</dbReference>
<dbReference type="PANTHER" id="PTHR12459">
    <property type="entry name" value="TRANSMEMBRANE PROTEIN 135-RELATED"/>
    <property type="match status" value="1"/>
</dbReference>
<dbReference type="InterPro" id="IPR026749">
    <property type="entry name" value="Tmem135"/>
</dbReference>
<reference evidence="1 2" key="1">
    <citation type="journal article" date="2020" name="ISME J.">
        <title>Uncovering the hidden diversity of litter-decomposition mechanisms in mushroom-forming fungi.</title>
        <authorList>
            <person name="Floudas D."/>
            <person name="Bentzer J."/>
            <person name="Ahren D."/>
            <person name="Johansson T."/>
            <person name="Persson P."/>
            <person name="Tunlid A."/>
        </authorList>
    </citation>
    <scope>NUCLEOTIDE SEQUENCE [LARGE SCALE GENOMIC DNA]</scope>
    <source>
        <strain evidence="1 2">CBS 406.79</strain>
    </source>
</reference>
<name>A0A8H5HVA9_9AGAR</name>
<dbReference type="EMBL" id="JAACJN010000016">
    <property type="protein sequence ID" value="KAF5390152.1"/>
    <property type="molecule type" value="Genomic_DNA"/>
</dbReference>
<dbReference type="AlphaFoldDB" id="A0A8H5HVA9"/>
<organism evidence="1 2">
    <name type="scientific">Collybiopsis confluens</name>
    <dbReference type="NCBI Taxonomy" id="2823264"/>
    <lineage>
        <taxon>Eukaryota</taxon>
        <taxon>Fungi</taxon>
        <taxon>Dikarya</taxon>
        <taxon>Basidiomycota</taxon>
        <taxon>Agaricomycotina</taxon>
        <taxon>Agaricomycetes</taxon>
        <taxon>Agaricomycetidae</taxon>
        <taxon>Agaricales</taxon>
        <taxon>Marasmiineae</taxon>
        <taxon>Omphalotaceae</taxon>
        <taxon>Collybiopsis</taxon>
    </lineage>
</organism>
<dbReference type="OrthoDB" id="4021778at2759"/>
<gene>
    <name evidence="1" type="ORF">D9757_002926</name>
</gene>
<evidence type="ECO:0000313" key="2">
    <source>
        <dbReference type="Proteomes" id="UP000518752"/>
    </source>
</evidence>